<keyword evidence="1" id="KW-1185">Reference proteome</keyword>
<evidence type="ECO:0000313" key="1">
    <source>
        <dbReference type="Proteomes" id="UP000887581"/>
    </source>
</evidence>
<reference evidence="2" key="1">
    <citation type="submission" date="2022-11" db="UniProtKB">
        <authorList>
            <consortium name="WormBaseParasite"/>
        </authorList>
    </citation>
    <scope>IDENTIFICATION</scope>
</reference>
<sequence length="136" mass="15379">MDEKLSLITGLVDEIKKTQRNSFPFHQRLLQANILADDVIQKLINLRNLCGNVSLNTSKDGYNNSILMKSNSQQHLFNCEDLHVAQMVNIKTEAVINNDDANLIEIAYNAFANENYAKCVRTVEKIATLQQNKLSV</sequence>
<evidence type="ECO:0000313" key="2">
    <source>
        <dbReference type="WBParaSite" id="sdigi.contig399.g8036.t1"/>
    </source>
</evidence>
<protein>
    <submittedName>
        <fullName evidence="2">Uncharacterized protein</fullName>
    </submittedName>
</protein>
<name>A0A915PSI9_9BILA</name>
<organism evidence="1 2">
    <name type="scientific">Setaria digitata</name>
    <dbReference type="NCBI Taxonomy" id="48799"/>
    <lineage>
        <taxon>Eukaryota</taxon>
        <taxon>Metazoa</taxon>
        <taxon>Ecdysozoa</taxon>
        <taxon>Nematoda</taxon>
        <taxon>Chromadorea</taxon>
        <taxon>Rhabditida</taxon>
        <taxon>Spirurina</taxon>
        <taxon>Spiruromorpha</taxon>
        <taxon>Filarioidea</taxon>
        <taxon>Setariidae</taxon>
        <taxon>Setaria</taxon>
    </lineage>
</organism>
<proteinExistence type="predicted"/>
<dbReference type="Proteomes" id="UP000887581">
    <property type="component" value="Unplaced"/>
</dbReference>
<dbReference type="AlphaFoldDB" id="A0A915PSI9"/>
<accession>A0A915PSI9</accession>
<dbReference type="WBParaSite" id="sdigi.contig399.g8036.t1">
    <property type="protein sequence ID" value="sdigi.contig399.g8036.t1"/>
    <property type="gene ID" value="sdigi.contig399.g8036"/>
</dbReference>